<dbReference type="GO" id="GO:0009279">
    <property type="term" value="C:cell outer membrane"/>
    <property type="evidence" value="ECO:0007669"/>
    <property type="project" value="UniProtKB-SubCell"/>
</dbReference>
<evidence type="ECO:0000256" key="4">
    <source>
        <dbReference type="ARBA" id="ARBA00023136"/>
    </source>
</evidence>
<evidence type="ECO:0000256" key="5">
    <source>
        <dbReference type="ARBA" id="ARBA00023237"/>
    </source>
</evidence>
<evidence type="ECO:0000256" key="2">
    <source>
        <dbReference type="ARBA" id="ARBA00005722"/>
    </source>
</evidence>
<evidence type="ECO:0000256" key="3">
    <source>
        <dbReference type="ARBA" id="ARBA00022729"/>
    </source>
</evidence>
<proteinExistence type="inferred from homology"/>
<feature type="signal peptide" evidence="6">
    <location>
        <begin position="1"/>
        <end position="38"/>
    </location>
</feature>
<keyword evidence="5" id="KW-0998">Cell outer membrane</keyword>
<comment type="similarity">
    <text evidence="2">Belongs to the MipA/OmpV family.</text>
</comment>
<evidence type="ECO:0000256" key="1">
    <source>
        <dbReference type="ARBA" id="ARBA00004442"/>
    </source>
</evidence>
<protein>
    <submittedName>
        <fullName evidence="7">Outer membrane scaffolding protein for murein synthesis (MipA/OmpV family)</fullName>
    </submittedName>
</protein>
<feature type="chain" id="PRO_5020858025" evidence="6">
    <location>
        <begin position="39"/>
        <end position="266"/>
    </location>
</feature>
<dbReference type="EMBL" id="SMFQ01000004">
    <property type="protein sequence ID" value="TCJ84719.1"/>
    <property type="molecule type" value="Genomic_DNA"/>
</dbReference>
<evidence type="ECO:0000313" key="7">
    <source>
        <dbReference type="EMBL" id="TCJ84719.1"/>
    </source>
</evidence>
<dbReference type="PANTHER" id="PTHR38776:SF1">
    <property type="entry name" value="MLTA-INTERACTING PROTEIN-RELATED"/>
    <property type="match status" value="1"/>
</dbReference>
<sequence length="266" mass="29602">MKHFRKNIDQRITRAIAKKGRLIIATSCMCLLTTHASADWGVSLNVDNEIGRYNQKDTDAFASLGLQYRGEKFNIDNKALSYGLLETDKYAVEIIGKSNNGAIDPKDLKFFKGMDKRKASLDLGARAMLKTKYGPLALEATRDVYASKGFSADLKFGGIEPHAKHWNGKREFKVAGVAGVKYQNNKTVDYYYGVKASEATASRAAYKAAATTTPYIGVESQLNLTKHFSFDAGLVYEKRDDAMRNSPLTNDKDYDVVANLGVTYWF</sequence>
<keyword evidence="4" id="KW-0472">Membrane</keyword>
<dbReference type="OrthoDB" id="8562138at2"/>
<gene>
    <name evidence="7" type="ORF">EV695_2679</name>
</gene>
<reference evidence="7 8" key="1">
    <citation type="submission" date="2019-03" db="EMBL/GenBank/DDBJ databases">
        <title>Genomic Encyclopedia of Type Strains, Phase IV (KMG-IV): sequencing the most valuable type-strain genomes for metagenomic binning, comparative biology and taxonomic classification.</title>
        <authorList>
            <person name="Goeker M."/>
        </authorList>
    </citation>
    <scope>NUCLEOTIDE SEQUENCE [LARGE SCALE GENOMIC DNA]</scope>
    <source>
        <strain evidence="7 8">DSM 24830</strain>
    </source>
</reference>
<dbReference type="InterPro" id="IPR010583">
    <property type="entry name" value="MipA"/>
</dbReference>
<keyword evidence="3 6" id="KW-0732">Signal</keyword>
<dbReference type="PANTHER" id="PTHR38776">
    <property type="entry name" value="MLTA-INTERACTING PROTEIN-RELATED"/>
    <property type="match status" value="1"/>
</dbReference>
<dbReference type="Proteomes" id="UP000294887">
    <property type="component" value="Unassembled WGS sequence"/>
</dbReference>
<name>A0A4R1EXX0_9GAMM</name>
<evidence type="ECO:0000256" key="6">
    <source>
        <dbReference type="SAM" id="SignalP"/>
    </source>
</evidence>
<dbReference type="RefSeq" id="WP_131906458.1">
    <property type="nucleotide sequence ID" value="NZ_BAAAFU010000006.1"/>
</dbReference>
<organism evidence="7 8">
    <name type="scientific">Cocleimonas flava</name>
    <dbReference type="NCBI Taxonomy" id="634765"/>
    <lineage>
        <taxon>Bacteria</taxon>
        <taxon>Pseudomonadati</taxon>
        <taxon>Pseudomonadota</taxon>
        <taxon>Gammaproteobacteria</taxon>
        <taxon>Thiotrichales</taxon>
        <taxon>Thiotrichaceae</taxon>
        <taxon>Cocleimonas</taxon>
    </lineage>
</organism>
<comment type="caution">
    <text evidence="7">The sequence shown here is derived from an EMBL/GenBank/DDBJ whole genome shotgun (WGS) entry which is preliminary data.</text>
</comment>
<comment type="subcellular location">
    <subcellularLocation>
        <location evidence="1">Cell outer membrane</location>
    </subcellularLocation>
</comment>
<keyword evidence="8" id="KW-1185">Reference proteome</keyword>
<dbReference type="AlphaFoldDB" id="A0A4R1EXX0"/>
<accession>A0A4R1EXX0</accession>
<dbReference type="Pfam" id="PF06629">
    <property type="entry name" value="MipA"/>
    <property type="match status" value="1"/>
</dbReference>
<evidence type="ECO:0000313" key="8">
    <source>
        <dbReference type="Proteomes" id="UP000294887"/>
    </source>
</evidence>